<keyword evidence="1" id="KW-0472">Membrane</keyword>
<evidence type="ECO:0000313" key="2">
    <source>
        <dbReference type="EMBL" id="GET88812.1"/>
    </source>
</evidence>
<evidence type="ECO:0000313" key="3">
    <source>
        <dbReference type="Proteomes" id="UP000419144"/>
    </source>
</evidence>
<accession>A0A640KH68</accession>
<feature type="transmembrane region" description="Helical" evidence="1">
    <location>
        <begin position="6"/>
        <end position="33"/>
    </location>
</feature>
<dbReference type="Proteomes" id="UP000419144">
    <property type="component" value="Unassembled WGS sequence"/>
</dbReference>
<dbReference type="VEuPathDB" id="TriTrypDB:LtaPh_2316800"/>
<evidence type="ECO:0000256" key="1">
    <source>
        <dbReference type="SAM" id="Phobius"/>
    </source>
</evidence>
<feature type="transmembrane region" description="Helical" evidence="1">
    <location>
        <begin position="45"/>
        <end position="69"/>
    </location>
</feature>
<dbReference type="AlphaFoldDB" id="A0A640KH68"/>
<comment type="caution">
    <text evidence="2">The sequence shown here is derived from an EMBL/GenBank/DDBJ whole genome shotgun (WGS) entry which is preliminary data.</text>
</comment>
<keyword evidence="1" id="KW-1133">Transmembrane helix</keyword>
<gene>
    <name evidence="2" type="ORF">LtaPh_2316800</name>
</gene>
<dbReference type="EMBL" id="BLBS01000030">
    <property type="protein sequence ID" value="GET88812.1"/>
    <property type="molecule type" value="Genomic_DNA"/>
</dbReference>
<keyword evidence="3" id="KW-1185">Reference proteome</keyword>
<name>A0A640KH68_LEITA</name>
<proteinExistence type="predicted"/>
<organism evidence="2 3">
    <name type="scientific">Leishmania tarentolae</name>
    <name type="common">Sauroleishmania tarentolae</name>
    <dbReference type="NCBI Taxonomy" id="5689"/>
    <lineage>
        <taxon>Eukaryota</taxon>
        <taxon>Discoba</taxon>
        <taxon>Euglenozoa</taxon>
        <taxon>Kinetoplastea</taxon>
        <taxon>Metakinetoplastina</taxon>
        <taxon>Trypanosomatida</taxon>
        <taxon>Trypanosomatidae</taxon>
        <taxon>Leishmaniinae</taxon>
        <taxon>Leishmania</taxon>
        <taxon>lizard Leishmania</taxon>
    </lineage>
</organism>
<keyword evidence="1" id="KW-0812">Transmembrane</keyword>
<dbReference type="OrthoDB" id="273237at2759"/>
<sequence length="162" mass="17983">MLSSQISAFALWSACAIVALVGAFSAAFLCLTVQQLCGHVNVMQHSAVAITLIPTAFLLGNLLCASYNALGETLHTFAKKNEQDLPQPFFYMIAAIRPLVAEVALADSMWTACFLFVAYSVAKVWHHLIDITRLLKASRRRLHLHELRELRRQEEAALKKSS</sequence>
<reference evidence="2" key="1">
    <citation type="submission" date="2019-11" db="EMBL/GenBank/DDBJ databases">
        <title>Leishmania tarentolae CDS.</title>
        <authorList>
            <person name="Goto Y."/>
            <person name="Yamagishi J."/>
        </authorList>
    </citation>
    <scope>NUCLEOTIDE SEQUENCE [LARGE SCALE GENOMIC DNA]</scope>
    <source>
        <strain evidence="2">Parrot Tar II</strain>
    </source>
</reference>
<protein>
    <submittedName>
        <fullName evidence="2">Uncharacterized protein</fullName>
    </submittedName>
</protein>